<evidence type="ECO:0000256" key="8">
    <source>
        <dbReference type="ARBA" id="ARBA00022840"/>
    </source>
</evidence>
<keyword evidence="5 11" id="KW-0808">Transferase</keyword>
<dbReference type="Gene3D" id="3.40.1160.10">
    <property type="entry name" value="Acetylglutamate kinase-like"/>
    <property type="match status" value="1"/>
</dbReference>
<dbReference type="PANTHER" id="PTHR42833:SF4">
    <property type="entry name" value="URIDYLATE KINASE PUMPKIN, CHLOROPLASTIC"/>
    <property type="match status" value="1"/>
</dbReference>
<protein>
    <recommendedName>
        <fullName evidence="11">Uridylate kinase</fullName>
        <shortName evidence="11">UK</shortName>
        <ecNumber evidence="11">2.7.4.22</ecNumber>
    </recommendedName>
    <alternativeName>
        <fullName evidence="11">Uridine monophosphate kinase</fullName>
        <shortName evidence="11">UMP kinase</shortName>
        <shortName evidence="11">UMPK</shortName>
    </alternativeName>
</protein>
<reference evidence="13 14" key="1">
    <citation type="journal article" date="2009" name="Curr. Microbiol.">
        <title>Molecular cloning and expression of a novel cholinephosphotransferase involved in glycoglycerophospholipid biosynthesis of Mycoplasma fermentans.</title>
        <authorList>
            <person name="Ishida N."/>
            <person name="Irikura D."/>
            <person name="Matsuda K."/>
            <person name="Sato S."/>
            <person name="Asano K."/>
        </authorList>
    </citation>
    <scope>NUCLEOTIDE SEQUENCE [LARGE SCALE GENOMIC DNA]</scope>
    <source>
        <strain evidence="14">ATCC 19989 / NBRC 14854 / NCTC 10117 / PG18</strain>
    </source>
</reference>
<dbReference type="EMBL" id="AP009608">
    <property type="protein sequence ID" value="BAH69801.1"/>
    <property type="molecule type" value="Genomic_DNA"/>
</dbReference>
<dbReference type="GO" id="GO:0005737">
    <property type="term" value="C:cytoplasm"/>
    <property type="evidence" value="ECO:0007669"/>
    <property type="project" value="UniProtKB-SubCell"/>
</dbReference>
<feature type="binding site" evidence="11">
    <location>
        <position position="59"/>
    </location>
    <ligand>
        <name>ATP</name>
        <dbReference type="ChEBI" id="CHEBI:30616"/>
    </ligand>
</feature>
<comment type="activity regulation">
    <text evidence="11">Inhibited by UTP.</text>
</comment>
<dbReference type="eggNOG" id="COG0528">
    <property type="taxonomic scope" value="Bacteria"/>
</dbReference>
<organism evidence="13 14">
    <name type="scientific">Mycoplasmopsis fermentans (strain ATCC 19989 / NBRC 14854 / NCTC 10117 / PG18)</name>
    <name type="common">Mycoplasma fermentans</name>
    <dbReference type="NCBI Taxonomy" id="496833"/>
    <lineage>
        <taxon>Bacteria</taxon>
        <taxon>Bacillati</taxon>
        <taxon>Mycoplasmatota</taxon>
        <taxon>Mycoplasmoidales</taxon>
        <taxon>Metamycoplasmataceae</taxon>
        <taxon>Mycoplasmopsis</taxon>
    </lineage>
</organism>
<feature type="binding site" evidence="11">
    <location>
        <position position="78"/>
    </location>
    <ligand>
        <name>UMP</name>
        <dbReference type="ChEBI" id="CHEBI:57865"/>
    </ligand>
</feature>
<dbReference type="GO" id="GO:0044210">
    <property type="term" value="P:'de novo' CTP biosynthetic process"/>
    <property type="evidence" value="ECO:0007669"/>
    <property type="project" value="UniProtKB-UniRule"/>
</dbReference>
<dbReference type="PANTHER" id="PTHR42833">
    <property type="entry name" value="URIDYLATE KINASE"/>
    <property type="match status" value="1"/>
</dbReference>
<gene>
    <name evidence="11" type="primary">pyrH</name>
    <name evidence="13" type="ordered locus">MBIO_0536</name>
</gene>
<comment type="subcellular location">
    <subcellularLocation>
        <location evidence="1 11">Cytoplasm</location>
    </subcellularLocation>
</comment>
<evidence type="ECO:0000256" key="2">
    <source>
        <dbReference type="ARBA" id="ARBA00004791"/>
    </source>
</evidence>
<comment type="function">
    <text evidence="11">Catalyzes the reversible phosphorylation of UMP to UDP.</text>
</comment>
<feature type="binding site" evidence="11">
    <location>
        <position position="63"/>
    </location>
    <ligand>
        <name>ATP</name>
        <dbReference type="ChEBI" id="CHEBI:30616"/>
    </ligand>
</feature>
<dbReference type="GO" id="GO:0005524">
    <property type="term" value="F:ATP binding"/>
    <property type="evidence" value="ECO:0007669"/>
    <property type="project" value="UniProtKB-KW"/>
</dbReference>
<keyword evidence="7 11" id="KW-0418">Kinase</keyword>
<dbReference type="HOGENOM" id="CLU_033861_0_1_14"/>
<dbReference type="HAMAP" id="MF_01220_B">
    <property type="entry name" value="PyrH_B"/>
    <property type="match status" value="1"/>
</dbReference>
<feature type="binding site" evidence="11">
    <location>
        <position position="58"/>
    </location>
    <ligand>
        <name>UMP</name>
        <dbReference type="ChEBI" id="CHEBI:57865"/>
    </ligand>
</feature>
<evidence type="ECO:0000256" key="3">
    <source>
        <dbReference type="ARBA" id="ARBA00007614"/>
    </source>
</evidence>
<feature type="binding site" evidence="11">
    <location>
        <begin position="15"/>
        <end position="18"/>
    </location>
    <ligand>
        <name>ATP</name>
        <dbReference type="ChEBI" id="CHEBI:30616"/>
    </ligand>
</feature>
<keyword evidence="8 11" id="KW-0067">ATP-binding</keyword>
<keyword evidence="4 11" id="KW-0963">Cytoplasm</keyword>
<keyword evidence="9 11" id="KW-0665">Pyrimidine biosynthesis</keyword>
<comment type="caution">
    <text evidence="11">Lacks conserved residue(s) required for the propagation of feature annotation.</text>
</comment>
<sequence length="244" mass="27048">MCRRKKVKYKRILVKLSGEGLVNKQKSLAIDYDLVEDIAKQLKKIIDKGVQVSVVIGGGNFWRGASAEKNGIPRNRADYIGMLATIMNGLALKSGFEKVGLKTRIQSSIAIDQKVAENYINEKTLKYLEEGEVVIFVGGTGRPYFTTDTAATLFASEIKAEVILMGKNGVSGIYDSDPKKNPNAKKYDVVTYDEILDKKLQVMDLTATSMARDNNINLIVFNIKEKNAIVKALEGKIEHTEVIK</sequence>
<dbReference type="PIRSF" id="PIRSF005650">
    <property type="entry name" value="Uridylate_kin"/>
    <property type="match status" value="1"/>
</dbReference>
<evidence type="ECO:0000313" key="14">
    <source>
        <dbReference type="Proteomes" id="UP000006810"/>
    </source>
</evidence>
<accession>C4XF79</accession>
<evidence type="ECO:0000256" key="11">
    <source>
        <dbReference type="HAMAP-Rule" id="MF_01220"/>
    </source>
</evidence>
<feature type="binding site" evidence="11">
    <location>
        <position position="177"/>
    </location>
    <ligand>
        <name>ATP</name>
        <dbReference type="ChEBI" id="CHEBI:30616"/>
    </ligand>
</feature>
<dbReference type="CDD" id="cd04254">
    <property type="entry name" value="AAK_UMPK-PyrH-Ec"/>
    <property type="match status" value="1"/>
</dbReference>
<feature type="domain" description="Aspartate/glutamate/uridylate kinase" evidence="12">
    <location>
        <begin position="10"/>
        <end position="222"/>
    </location>
</feature>
<feature type="binding site" evidence="11">
    <location>
        <position position="174"/>
    </location>
    <ligand>
        <name>ATP</name>
        <dbReference type="ChEBI" id="CHEBI:30616"/>
    </ligand>
</feature>
<dbReference type="EC" id="2.7.4.22" evidence="11"/>
<evidence type="ECO:0000256" key="7">
    <source>
        <dbReference type="ARBA" id="ARBA00022777"/>
    </source>
</evidence>
<feature type="binding site" evidence="11">
    <location>
        <position position="168"/>
    </location>
    <ligand>
        <name>ATP</name>
        <dbReference type="ChEBI" id="CHEBI:30616"/>
    </ligand>
</feature>
<evidence type="ECO:0000256" key="10">
    <source>
        <dbReference type="ARBA" id="ARBA00047767"/>
    </source>
</evidence>
<comment type="similarity">
    <text evidence="3 11">Belongs to the UMP kinase family.</text>
</comment>
<evidence type="ECO:0000313" key="13">
    <source>
        <dbReference type="EMBL" id="BAH69801.1"/>
    </source>
</evidence>
<dbReference type="GO" id="GO:0033862">
    <property type="term" value="F:UMP kinase activity"/>
    <property type="evidence" value="ECO:0007669"/>
    <property type="project" value="UniProtKB-EC"/>
</dbReference>
<dbReference type="InterPro" id="IPR036393">
    <property type="entry name" value="AceGlu_kinase-like_sf"/>
</dbReference>
<evidence type="ECO:0000256" key="1">
    <source>
        <dbReference type="ARBA" id="ARBA00004496"/>
    </source>
</evidence>
<dbReference type="SUPFAM" id="SSF53633">
    <property type="entry name" value="Carbamate kinase-like"/>
    <property type="match status" value="1"/>
</dbReference>
<comment type="subunit">
    <text evidence="11">Homohexamer.</text>
</comment>
<dbReference type="Proteomes" id="UP000006810">
    <property type="component" value="Chromosome"/>
</dbReference>
<comment type="pathway">
    <text evidence="2 11">Pyrimidine metabolism; CTP biosynthesis via de novo pathway; UDP from UMP (UMPK route): step 1/1.</text>
</comment>
<dbReference type="InterPro" id="IPR001048">
    <property type="entry name" value="Asp/Glu/Uridylate_kinase"/>
</dbReference>
<dbReference type="PATRIC" id="fig|496833.3.peg.122"/>
<dbReference type="UniPathway" id="UPA00159">
    <property type="reaction ID" value="UER00275"/>
</dbReference>
<dbReference type="InterPro" id="IPR015963">
    <property type="entry name" value="Uridylate_kinase_bac"/>
</dbReference>
<evidence type="ECO:0000256" key="6">
    <source>
        <dbReference type="ARBA" id="ARBA00022741"/>
    </source>
</evidence>
<evidence type="ECO:0000256" key="9">
    <source>
        <dbReference type="ARBA" id="ARBA00022975"/>
    </source>
</evidence>
<dbReference type="AlphaFoldDB" id="C4XF79"/>
<name>C4XF79_MYCFP</name>
<evidence type="ECO:0000256" key="5">
    <source>
        <dbReference type="ARBA" id="ARBA00022679"/>
    </source>
</evidence>
<dbReference type="NCBIfam" id="TIGR02075">
    <property type="entry name" value="pyrH_bact"/>
    <property type="match status" value="1"/>
</dbReference>
<dbReference type="InterPro" id="IPR011817">
    <property type="entry name" value="Uridylate_kinase"/>
</dbReference>
<dbReference type="Pfam" id="PF00696">
    <property type="entry name" value="AA_kinase"/>
    <property type="match status" value="1"/>
</dbReference>
<feature type="binding site" evidence="11">
    <location>
        <begin position="140"/>
        <end position="147"/>
    </location>
    <ligand>
        <name>UMP</name>
        <dbReference type="ChEBI" id="CHEBI:57865"/>
    </ligand>
</feature>
<evidence type="ECO:0000256" key="4">
    <source>
        <dbReference type="ARBA" id="ARBA00022490"/>
    </source>
</evidence>
<dbReference type="GO" id="GO:0006225">
    <property type="term" value="P:UDP biosynthetic process"/>
    <property type="evidence" value="ECO:0007669"/>
    <property type="project" value="TreeGrafter"/>
</dbReference>
<dbReference type="KEGG" id="mfp:MBIO_0536"/>
<keyword evidence="14" id="KW-1185">Reference proteome</keyword>
<dbReference type="FunFam" id="3.40.1160.10:FF:000001">
    <property type="entry name" value="Uridylate kinase"/>
    <property type="match status" value="1"/>
</dbReference>
<evidence type="ECO:0000259" key="12">
    <source>
        <dbReference type="Pfam" id="PF00696"/>
    </source>
</evidence>
<keyword evidence="6 11" id="KW-0547">Nucleotide-binding</keyword>
<proteinExistence type="inferred from homology"/>
<comment type="catalytic activity">
    <reaction evidence="10 11">
        <text>UMP + ATP = UDP + ADP</text>
        <dbReference type="Rhea" id="RHEA:24400"/>
        <dbReference type="ChEBI" id="CHEBI:30616"/>
        <dbReference type="ChEBI" id="CHEBI:57865"/>
        <dbReference type="ChEBI" id="CHEBI:58223"/>
        <dbReference type="ChEBI" id="CHEBI:456216"/>
        <dbReference type="EC" id="2.7.4.22"/>
    </reaction>
</comment>